<organism evidence="2 3">
    <name type="scientific">Labrys okinawensis</name>
    <dbReference type="NCBI Taxonomy" id="346911"/>
    <lineage>
        <taxon>Bacteria</taxon>
        <taxon>Pseudomonadati</taxon>
        <taxon>Pseudomonadota</taxon>
        <taxon>Alphaproteobacteria</taxon>
        <taxon>Hyphomicrobiales</taxon>
        <taxon>Xanthobacteraceae</taxon>
        <taxon>Labrys</taxon>
    </lineage>
</organism>
<sequence>MKMLVTLLLSLLLMAAAWAGPVRDGKTGLGVGDLSWEFTVTRASKPDGAAFEISRAAWGIGNCKVAFTAVARGGKAAAQPGRAGLLQAAQQELNGNFRMGSVRNISQQGVAGITFTADFVSEFPGKPRHLWTVFETAKGRTAISCYALGSRFDRWRPDFETVTKAVVIPK</sequence>
<dbReference type="AlphaFoldDB" id="A0A2S9QD89"/>
<evidence type="ECO:0000313" key="3">
    <source>
        <dbReference type="Proteomes" id="UP000237682"/>
    </source>
</evidence>
<name>A0A2S9QD89_9HYPH</name>
<accession>A0A2S9QD89</accession>
<gene>
    <name evidence="2" type="ORF">C5L14_11845</name>
</gene>
<feature type="signal peptide" evidence="1">
    <location>
        <begin position="1"/>
        <end position="19"/>
    </location>
</feature>
<dbReference type="EMBL" id="PUEJ01000004">
    <property type="protein sequence ID" value="PRH87314.1"/>
    <property type="molecule type" value="Genomic_DNA"/>
</dbReference>
<keyword evidence="3" id="KW-1185">Reference proteome</keyword>
<keyword evidence="1" id="KW-0732">Signal</keyword>
<dbReference type="OrthoDB" id="8445854at2"/>
<reference evidence="2 3" key="1">
    <citation type="submission" date="2018-02" db="EMBL/GenBank/DDBJ databases">
        <title>Whole genome sequencing of endophytic bacterium.</title>
        <authorList>
            <person name="Eedara R."/>
            <person name="Podile A.R."/>
        </authorList>
    </citation>
    <scope>NUCLEOTIDE SEQUENCE [LARGE SCALE GENOMIC DNA]</scope>
    <source>
        <strain evidence="2 3">RP1T</strain>
    </source>
</reference>
<proteinExistence type="predicted"/>
<evidence type="ECO:0000256" key="1">
    <source>
        <dbReference type="SAM" id="SignalP"/>
    </source>
</evidence>
<evidence type="ECO:0000313" key="2">
    <source>
        <dbReference type="EMBL" id="PRH87314.1"/>
    </source>
</evidence>
<dbReference type="Proteomes" id="UP000237682">
    <property type="component" value="Unassembled WGS sequence"/>
</dbReference>
<feature type="chain" id="PRO_5015573312" evidence="1">
    <location>
        <begin position="20"/>
        <end position="170"/>
    </location>
</feature>
<dbReference type="RefSeq" id="WP_105862250.1">
    <property type="nucleotide sequence ID" value="NZ_PUEJ01000004.1"/>
</dbReference>
<comment type="caution">
    <text evidence="2">The sequence shown here is derived from an EMBL/GenBank/DDBJ whole genome shotgun (WGS) entry which is preliminary data.</text>
</comment>
<protein>
    <submittedName>
        <fullName evidence="2">Uncharacterized protein</fullName>
    </submittedName>
</protein>